<dbReference type="GO" id="GO:0009898">
    <property type="term" value="C:cytoplasmic side of plasma membrane"/>
    <property type="evidence" value="ECO:0007669"/>
    <property type="project" value="TreeGrafter"/>
</dbReference>
<dbReference type="GO" id="GO:0005524">
    <property type="term" value="F:ATP binding"/>
    <property type="evidence" value="ECO:0007669"/>
    <property type="project" value="UniProtKB-KW"/>
</dbReference>
<reference evidence="3 4" key="1">
    <citation type="submission" date="2019-03" db="EMBL/GenBank/DDBJ databases">
        <title>Genomic Encyclopedia of Type Strains, Phase IV (KMG-IV): sequencing the most valuable type-strain genomes for metagenomic binning, comparative biology and taxonomic classification.</title>
        <authorList>
            <person name="Goeker M."/>
        </authorList>
    </citation>
    <scope>NUCLEOTIDE SEQUENCE [LARGE SCALE GENOMIC DNA]</scope>
    <source>
        <strain evidence="3 4">DSM 100433</strain>
    </source>
</reference>
<dbReference type="AlphaFoldDB" id="A0A9X8UI10"/>
<accession>A0A9X8UI10</accession>
<dbReference type="SUPFAM" id="SSF52540">
    <property type="entry name" value="P-loop containing nucleoside triphosphate hydrolases"/>
    <property type="match status" value="1"/>
</dbReference>
<dbReference type="InterPro" id="IPR050625">
    <property type="entry name" value="ParA/MinD_ATPase"/>
</dbReference>
<evidence type="ECO:0000256" key="1">
    <source>
        <dbReference type="ARBA" id="ARBA00022741"/>
    </source>
</evidence>
<evidence type="ECO:0000313" key="4">
    <source>
        <dbReference type="Proteomes" id="UP000294682"/>
    </source>
</evidence>
<comment type="caution">
    <text evidence="3">The sequence shown here is derived from an EMBL/GenBank/DDBJ whole genome shotgun (WGS) entry which is preliminary data.</text>
</comment>
<dbReference type="Gene3D" id="3.40.50.300">
    <property type="entry name" value="P-loop containing nucleotide triphosphate hydrolases"/>
    <property type="match status" value="1"/>
</dbReference>
<dbReference type="InterPro" id="IPR033756">
    <property type="entry name" value="YlxH/NBP35"/>
</dbReference>
<keyword evidence="2" id="KW-0067">ATP-binding</keyword>
<organism evidence="3 4">
    <name type="scientific">Harryflintia acetispora</name>
    <dbReference type="NCBI Taxonomy" id="1849041"/>
    <lineage>
        <taxon>Bacteria</taxon>
        <taxon>Bacillati</taxon>
        <taxon>Bacillota</taxon>
        <taxon>Clostridia</taxon>
        <taxon>Eubacteriales</taxon>
        <taxon>Oscillospiraceae</taxon>
        <taxon>Harryflintia</taxon>
    </lineage>
</organism>
<dbReference type="PANTHER" id="PTHR43384:SF6">
    <property type="entry name" value="SEPTUM SITE-DETERMINING PROTEIN MIND HOMOLOG, CHLOROPLASTIC"/>
    <property type="match status" value="1"/>
</dbReference>
<proteinExistence type="predicted"/>
<dbReference type="GO" id="GO:0016887">
    <property type="term" value="F:ATP hydrolysis activity"/>
    <property type="evidence" value="ECO:0007669"/>
    <property type="project" value="TreeGrafter"/>
</dbReference>
<gene>
    <name evidence="3" type="ORF">EDD78_11445</name>
</gene>
<name>A0A9X8UI10_9FIRM</name>
<dbReference type="EMBL" id="SLUK01000014">
    <property type="protein sequence ID" value="TCL41340.1"/>
    <property type="molecule type" value="Genomic_DNA"/>
</dbReference>
<evidence type="ECO:0000256" key="2">
    <source>
        <dbReference type="ARBA" id="ARBA00022840"/>
    </source>
</evidence>
<keyword evidence="1" id="KW-0547">Nucleotide-binding</keyword>
<dbReference type="OrthoDB" id="9773088at2"/>
<dbReference type="InterPro" id="IPR027417">
    <property type="entry name" value="P-loop_NTPase"/>
</dbReference>
<sequence>MSHIKLVTSGKGGAGKSTVSVYTAAALASPQYGKRVLLLEMDAGLRGLDIMLGASDRTVFDMGDVLESRCEPIKAIVACGYLRSLHFMPAPTDRGFCPKADDLRRLCKGLSEYYDYLIIDTPAGLGVGFDVSLSVADSAFLVATPDPISMRDAASVAGLLFEGGIDDTKLIINRIPQRPAQMPVENLDAVIDAVGVQLIGALPEEREVARCAALGRPLPSESPAAKEFLNIAGRMQGLYIPLDIR</sequence>
<dbReference type="GO" id="GO:0051782">
    <property type="term" value="P:negative regulation of cell division"/>
    <property type="evidence" value="ECO:0007669"/>
    <property type="project" value="TreeGrafter"/>
</dbReference>
<dbReference type="Proteomes" id="UP000294682">
    <property type="component" value="Unassembled WGS sequence"/>
</dbReference>
<evidence type="ECO:0000313" key="3">
    <source>
        <dbReference type="EMBL" id="TCL41340.1"/>
    </source>
</evidence>
<dbReference type="RefSeq" id="WP_079698548.1">
    <property type="nucleotide sequence ID" value="NZ_SLUK01000014.1"/>
</dbReference>
<dbReference type="Pfam" id="PF10609">
    <property type="entry name" value="ParA"/>
    <property type="match status" value="1"/>
</dbReference>
<keyword evidence="4" id="KW-1185">Reference proteome</keyword>
<protein>
    <submittedName>
        <fullName evidence="3">Septum site-determining protein MinD</fullName>
    </submittedName>
</protein>
<dbReference type="GO" id="GO:0005829">
    <property type="term" value="C:cytosol"/>
    <property type="evidence" value="ECO:0007669"/>
    <property type="project" value="TreeGrafter"/>
</dbReference>
<dbReference type="PANTHER" id="PTHR43384">
    <property type="entry name" value="SEPTUM SITE-DETERMINING PROTEIN MIND HOMOLOG, CHLOROPLASTIC-RELATED"/>
    <property type="match status" value="1"/>
</dbReference>